<dbReference type="InterPro" id="IPR059176">
    <property type="entry name" value="UDP-X_N"/>
</dbReference>
<dbReference type="Proteomes" id="UP000774130">
    <property type="component" value="Unassembled WGS sequence"/>
</dbReference>
<dbReference type="Pfam" id="PF12535">
    <property type="entry name" value="Nudix_N"/>
    <property type="match status" value="1"/>
</dbReference>
<dbReference type="PROSITE" id="PS51462">
    <property type="entry name" value="NUDIX"/>
    <property type="match status" value="1"/>
</dbReference>
<evidence type="ECO:0000313" key="3">
    <source>
        <dbReference type="EMBL" id="MBV7390528.1"/>
    </source>
</evidence>
<proteinExistence type="inferred from homology"/>
<evidence type="ECO:0000313" key="4">
    <source>
        <dbReference type="Proteomes" id="UP000774130"/>
    </source>
</evidence>
<dbReference type="Pfam" id="PF00293">
    <property type="entry name" value="NUDIX"/>
    <property type="match status" value="1"/>
</dbReference>
<dbReference type="RefSeq" id="WP_218325590.1">
    <property type="nucleotide sequence ID" value="NZ_JAHUZB010000003.1"/>
</dbReference>
<name>A0ABS6TC88_9ENTE</name>
<sequence length="205" mass="23217">MTTRWLDWAQKLQAIAQAGLTYSKDKYDIERFQAIREISIDMMTQQTDLEQSKIKNLFANESGYATPKIDIRAVIFRDNKLLMVKEETDGSWALPGGWGDIGLSPSEVAVKEVKEESGYEVRATKFLALMDKNKHAHPESAYYVYKAFIQCEIIGGEPVAGMETLAVGFFDEAHLPTLSTERNTEGQIKTIFEYLKDESKPTSFD</sequence>
<dbReference type="EMBL" id="JAHUZB010000003">
    <property type="protein sequence ID" value="MBV7390528.1"/>
    <property type="molecule type" value="Genomic_DNA"/>
</dbReference>
<reference evidence="3 4" key="1">
    <citation type="submission" date="2021-06" db="EMBL/GenBank/DDBJ databases">
        <title>Enterococcus alishanensis sp. nov., a novel lactic acid bacterium isolated from fresh coffee beans.</title>
        <authorList>
            <person name="Chen Y.-S."/>
        </authorList>
    </citation>
    <scope>NUCLEOTIDE SEQUENCE [LARGE SCALE GENOMIC DNA]</scope>
    <source>
        <strain evidence="3 4">ALS3</strain>
    </source>
</reference>
<dbReference type="GO" id="GO:0016787">
    <property type="term" value="F:hydrolase activity"/>
    <property type="evidence" value="ECO:0007669"/>
    <property type="project" value="UniProtKB-KW"/>
</dbReference>
<comment type="caution">
    <text evidence="3">The sequence shown here is derived from an EMBL/GenBank/DDBJ whole genome shotgun (WGS) entry which is preliminary data.</text>
</comment>
<keyword evidence="3" id="KW-0378">Hydrolase</keyword>
<evidence type="ECO:0000259" key="2">
    <source>
        <dbReference type="PROSITE" id="PS51462"/>
    </source>
</evidence>
<accession>A0ABS6TC88</accession>
<dbReference type="InterPro" id="IPR000086">
    <property type="entry name" value="NUDIX_hydrolase_dom"/>
</dbReference>
<feature type="domain" description="Nudix hydrolase" evidence="2">
    <location>
        <begin position="66"/>
        <end position="194"/>
    </location>
</feature>
<dbReference type="CDD" id="cd04672">
    <property type="entry name" value="NUDIX_CDP-Chase_like"/>
    <property type="match status" value="1"/>
</dbReference>
<organism evidence="3 4">
    <name type="scientific">Enterococcus alishanensis</name>
    <dbReference type="NCBI Taxonomy" id="1303817"/>
    <lineage>
        <taxon>Bacteria</taxon>
        <taxon>Bacillati</taxon>
        <taxon>Bacillota</taxon>
        <taxon>Bacilli</taxon>
        <taxon>Lactobacillales</taxon>
        <taxon>Enterococcaceae</taxon>
        <taxon>Enterococcus</taxon>
    </lineage>
</organism>
<dbReference type="PANTHER" id="PTHR43736">
    <property type="entry name" value="ADP-RIBOSE PYROPHOSPHATASE"/>
    <property type="match status" value="1"/>
</dbReference>
<gene>
    <name evidence="3" type="ORF">KUA55_07545</name>
</gene>
<keyword evidence="4" id="KW-1185">Reference proteome</keyword>
<protein>
    <submittedName>
        <fullName evidence="3">NUDIX hydrolase</fullName>
    </submittedName>
</protein>
<comment type="similarity">
    <text evidence="1">Belongs to the Nudix hydrolase family.</text>
</comment>
<evidence type="ECO:0000256" key="1">
    <source>
        <dbReference type="ARBA" id="ARBA00005582"/>
    </source>
</evidence>
<dbReference type="PANTHER" id="PTHR43736:SF1">
    <property type="entry name" value="DIHYDRONEOPTERIN TRIPHOSPHATE DIPHOSPHATASE"/>
    <property type="match status" value="1"/>
</dbReference>